<dbReference type="OrthoDB" id="9995306at2759"/>
<dbReference type="PANTHER" id="PTHR16184:SF6">
    <property type="entry name" value="ELONGATOR COMPLEX PROTEIN 6"/>
    <property type="match status" value="1"/>
</dbReference>
<comment type="caution">
    <text evidence="10">The sequence shown here is derived from an EMBL/GenBank/DDBJ whole genome shotgun (WGS) entry which is preliminary data.</text>
</comment>
<evidence type="ECO:0000256" key="5">
    <source>
        <dbReference type="ARBA" id="ARBA00020263"/>
    </source>
</evidence>
<dbReference type="CDD" id="cd19495">
    <property type="entry name" value="Elp6"/>
    <property type="match status" value="1"/>
</dbReference>
<evidence type="ECO:0000256" key="8">
    <source>
        <dbReference type="ARBA" id="ARBA00023242"/>
    </source>
</evidence>
<dbReference type="Pfam" id="PF09807">
    <property type="entry name" value="ELP6"/>
    <property type="match status" value="1"/>
</dbReference>
<keyword evidence="8" id="KW-0539">Nucleus</keyword>
<dbReference type="GO" id="GO:0033588">
    <property type="term" value="C:elongator holoenzyme complex"/>
    <property type="evidence" value="ECO:0007669"/>
    <property type="project" value="InterPro"/>
</dbReference>
<dbReference type="EMBL" id="JAFBMS010000018">
    <property type="protein sequence ID" value="KAG9345082.1"/>
    <property type="molecule type" value="Genomic_DNA"/>
</dbReference>
<accession>A0A8T2P648</accession>
<evidence type="ECO:0000256" key="4">
    <source>
        <dbReference type="ARBA" id="ARBA00008837"/>
    </source>
</evidence>
<name>A0A8T2P648_9TELE</name>
<evidence type="ECO:0000256" key="9">
    <source>
        <dbReference type="ARBA" id="ARBA00045027"/>
    </source>
</evidence>
<keyword evidence="11" id="KW-1185">Reference proteome</keyword>
<reference evidence="10" key="1">
    <citation type="thesis" date="2021" institute="BYU ScholarsArchive" country="Provo, UT, USA">
        <title>Applications of and Algorithms for Genome Assembly and Genomic Analyses with an Emphasis on Marine Teleosts.</title>
        <authorList>
            <person name="Pickett B.D."/>
        </authorList>
    </citation>
    <scope>NUCLEOTIDE SEQUENCE</scope>
    <source>
        <strain evidence="10">HI-2016</strain>
    </source>
</reference>
<keyword evidence="6" id="KW-0963">Cytoplasm</keyword>
<evidence type="ECO:0000313" key="11">
    <source>
        <dbReference type="Proteomes" id="UP000824540"/>
    </source>
</evidence>
<dbReference type="Gene3D" id="3.40.50.300">
    <property type="entry name" value="P-loop containing nucleotide triphosphate hydrolases"/>
    <property type="match status" value="1"/>
</dbReference>
<dbReference type="Proteomes" id="UP000824540">
    <property type="component" value="Unassembled WGS sequence"/>
</dbReference>
<dbReference type="InterPro" id="IPR018627">
    <property type="entry name" value="ELP6"/>
</dbReference>
<comment type="subcellular location">
    <subcellularLocation>
        <location evidence="2">Cytoplasm</location>
    </subcellularLocation>
    <subcellularLocation>
        <location evidence="1">Nucleus</location>
    </subcellularLocation>
</comment>
<evidence type="ECO:0000256" key="3">
    <source>
        <dbReference type="ARBA" id="ARBA00005043"/>
    </source>
</evidence>
<dbReference type="InterPro" id="IPR027417">
    <property type="entry name" value="P-loop_NTPase"/>
</dbReference>
<dbReference type="FunFam" id="3.40.50.300:FF:001078">
    <property type="entry name" value="Elongator acetyltransferase complex subunit 6"/>
    <property type="match status" value="1"/>
</dbReference>
<evidence type="ECO:0000256" key="1">
    <source>
        <dbReference type="ARBA" id="ARBA00004123"/>
    </source>
</evidence>
<keyword evidence="7" id="KW-0819">tRNA processing</keyword>
<proteinExistence type="inferred from homology"/>
<evidence type="ECO:0000313" key="10">
    <source>
        <dbReference type="EMBL" id="KAG9345082.1"/>
    </source>
</evidence>
<dbReference type="GO" id="GO:0002098">
    <property type="term" value="P:tRNA wobble uridine modification"/>
    <property type="evidence" value="ECO:0007669"/>
    <property type="project" value="InterPro"/>
</dbReference>
<evidence type="ECO:0000256" key="6">
    <source>
        <dbReference type="ARBA" id="ARBA00022490"/>
    </source>
</evidence>
<sequence length="301" mass="33483">MQCINDIVYFASYNSEQTILAKFCLPRLSFRKMFPELNSILNTSPENFPQGEFILVSDRKADASFLIHHFLSFYLRAGSKVCFLGLVQSFSHYNAVSQRLGVNLTQARDKGQLVFLEGLKGALGVLLEEEPNPGAHTLDFLRAPHTDLRSVFEFVRGSLTGGEGGEWGPPVLIIDELSVLLSLGVRAGAALDFAHYCRAFVCSKMQGNMVMLVRSNEEEDEGDEESSEWLLKALTHQCSLALRVQGLTTGFCRDIHGEMEVFRRGQSSCVKGPQTQRKLFQYKVHDKGASFFARGTSSAVL</sequence>
<dbReference type="GO" id="GO:0005737">
    <property type="term" value="C:cytoplasm"/>
    <property type="evidence" value="ECO:0007669"/>
    <property type="project" value="UniProtKB-SubCell"/>
</dbReference>
<gene>
    <name evidence="10" type="ORF">JZ751_009623</name>
</gene>
<dbReference type="AlphaFoldDB" id="A0A8T2P648"/>
<evidence type="ECO:0000256" key="7">
    <source>
        <dbReference type="ARBA" id="ARBA00022694"/>
    </source>
</evidence>
<comment type="similarity">
    <text evidence="4">Belongs to the ELP6 family.</text>
</comment>
<organism evidence="10 11">
    <name type="scientific">Albula glossodonta</name>
    <name type="common">roundjaw bonefish</name>
    <dbReference type="NCBI Taxonomy" id="121402"/>
    <lineage>
        <taxon>Eukaryota</taxon>
        <taxon>Metazoa</taxon>
        <taxon>Chordata</taxon>
        <taxon>Craniata</taxon>
        <taxon>Vertebrata</taxon>
        <taxon>Euteleostomi</taxon>
        <taxon>Actinopterygii</taxon>
        <taxon>Neopterygii</taxon>
        <taxon>Teleostei</taxon>
        <taxon>Albuliformes</taxon>
        <taxon>Albulidae</taxon>
        <taxon>Albula</taxon>
    </lineage>
</organism>
<dbReference type="PANTHER" id="PTHR16184">
    <property type="entry name" value="ELONGATOR COMPLEX PROTEIN 6"/>
    <property type="match status" value="1"/>
</dbReference>
<dbReference type="GO" id="GO:0005634">
    <property type="term" value="C:nucleus"/>
    <property type="evidence" value="ECO:0007669"/>
    <property type="project" value="UniProtKB-SubCell"/>
</dbReference>
<comment type="pathway">
    <text evidence="3">tRNA modification; 5-methoxycarbonylmethyl-2-thiouridine-tRNA biosynthesis.</text>
</comment>
<evidence type="ECO:0000256" key="2">
    <source>
        <dbReference type="ARBA" id="ARBA00004496"/>
    </source>
</evidence>
<protein>
    <recommendedName>
        <fullName evidence="5">Elongator complex protein 6</fullName>
    </recommendedName>
    <alternativeName>
        <fullName evidence="9">Protein TMEM103</fullName>
    </alternativeName>
</protein>